<dbReference type="AlphaFoldDB" id="A0A5N6L736"/>
<dbReference type="EMBL" id="VIBQ01000993">
    <property type="protein sequence ID" value="KAC4409785.1"/>
    <property type="molecule type" value="Genomic_DNA"/>
</dbReference>
<accession>A0A5N6L736</accession>
<proteinExistence type="predicted"/>
<protein>
    <submittedName>
        <fullName evidence="1">Uncharacterized protein</fullName>
    </submittedName>
</protein>
<organism evidence="1 2">
    <name type="scientific">Carpinus fangiana</name>
    <dbReference type="NCBI Taxonomy" id="176857"/>
    <lineage>
        <taxon>Eukaryota</taxon>
        <taxon>Viridiplantae</taxon>
        <taxon>Streptophyta</taxon>
        <taxon>Embryophyta</taxon>
        <taxon>Tracheophyta</taxon>
        <taxon>Spermatophyta</taxon>
        <taxon>Magnoliopsida</taxon>
        <taxon>eudicotyledons</taxon>
        <taxon>Gunneridae</taxon>
        <taxon>Pentapetalae</taxon>
        <taxon>rosids</taxon>
        <taxon>fabids</taxon>
        <taxon>Fagales</taxon>
        <taxon>Betulaceae</taxon>
        <taxon>Carpinus</taxon>
    </lineage>
</organism>
<keyword evidence="2" id="KW-1185">Reference proteome</keyword>
<evidence type="ECO:0000313" key="2">
    <source>
        <dbReference type="Proteomes" id="UP000327013"/>
    </source>
</evidence>
<comment type="caution">
    <text evidence="1">The sequence shown here is derived from an EMBL/GenBank/DDBJ whole genome shotgun (WGS) entry which is preliminary data.</text>
</comment>
<evidence type="ECO:0000313" key="1">
    <source>
        <dbReference type="EMBL" id="KAC4409785.1"/>
    </source>
</evidence>
<dbReference type="Proteomes" id="UP000327013">
    <property type="component" value="Unassembled WGS sequence"/>
</dbReference>
<sequence>MASILSVFGAGAPGGQNLLTSVHLFDKGMLKSSLVSKRVFMDAKHSPGSPSILEARAHWKIFGE</sequence>
<gene>
    <name evidence="1" type="ORF">FH972_027220</name>
</gene>
<name>A0A5N6L736_9ROSI</name>
<reference evidence="1 2" key="1">
    <citation type="submission" date="2019-06" db="EMBL/GenBank/DDBJ databases">
        <title>A chromosomal-level reference genome of Carpinus fangiana (Coryloideae, Betulaceae).</title>
        <authorList>
            <person name="Yang X."/>
            <person name="Wang Z."/>
            <person name="Zhang L."/>
            <person name="Hao G."/>
            <person name="Liu J."/>
            <person name="Yang Y."/>
        </authorList>
    </citation>
    <scope>NUCLEOTIDE SEQUENCE [LARGE SCALE GENOMIC DNA]</scope>
    <source>
        <strain evidence="1">Cfa_2016G</strain>
        <tissue evidence="1">Leaf</tissue>
    </source>
</reference>